<feature type="transmembrane region" description="Helical" evidence="1">
    <location>
        <begin position="91"/>
        <end position="115"/>
    </location>
</feature>
<dbReference type="OrthoDB" id="3354157at2759"/>
<sequence>MSDESSNAQVVASYAAFVQGNYYSVAARALFIWDYLATLDREIEYVWGQRLSAASILFVVNRYVNLLITVLELVEQAPFQTPKSCPPVVRILQSLLIFSTFIVAAFATLRVYAVWSRNWRPALPVFLLALMTPVANLYMDITGTPIPAPRPSVGCAIQTNIAPNVYSQIVIAERTTTTAYDALVLIFTFIKTSQARRAAMSLSRRPSLVALILRDGTMYFLLLVVMNIAQIVVAAEFPGNNFVAFFISPLTSILISRFLLNLREVAQEPEQTYQDTTDTAIISTRFPSIHIPSSVLGNIGASLKSGFDAETAEGLYEEKISAVSEPSLTSLLGEVRRTDIELSHI</sequence>
<proteinExistence type="predicted"/>
<dbReference type="AlphaFoldDB" id="A0A1Y2J4S7"/>
<evidence type="ECO:0000313" key="3">
    <source>
        <dbReference type="EMBL" id="OSD07814.1"/>
    </source>
</evidence>
<evidence type="ECO:0000313" key="4">
    <source>
        <dbReference type="Proteomes" id="UP000193067"/>
    </source>
</evidence>
<dbReference type="Pfam" id="PF20151">
    <property type="entry name" value="DUF6533"/>
    <property type="match status" value="1"/>
</dbReference>
<feature type="transmembrane region" description="Helical" evidence="1">
    <location>
        <begin position="211"/>
        <end position="235"/>
    </location>
</feature>
<keyword evidence="1" id="KW-0472">Membrane</keyword>
<feature type="transmembrane region" description="Helical" evidence="1">
    <location>
        <begin position="51"/>
        <end position="71"/>
    </location>
</feature>
<dbReference type="InterPro" id="IPR045340">
    <property type="entry name" value="DUF6533"/>
</dbReference>
<evidence type="ECO:0000256" key="1">
    <source>
        <dbReference type="SAM" id="Phobius"/>
    </source>
</evidence>
<keyword evidence="1" id="KW-0812">Transmembrane</keyword>
<dbReference type="EMBL" id="KZ084087">
    <property type="protein sequence ID" value="OSD07814.1"/>
    <property type="molecule type" value="Genomic_DNA"/>
</dbReference>
<accession>A0A1Y2J4S7</accession>
<feature type="transmembrane region" description="Helical" evidence="1">
    <location>
        <begin position="20"/>
        <end position="39"/>
    </location>
</feature>
<keyword evidence="1" id="KW-1133">Transmembrane helix</keyword>
<evidence type="ECO:0000259" key="2">
    <source>
        <dbReference type="Pfam" id="PF20151"/>
    </source>
</evidence>
<protein>
    <recommendedName>
        <fullName evidence="2">DUF6533 domain-containing protein</fullName>
    </recommendedName>
</protein>
<organism evidence="3 4">
    <name type="scientific">Trametes coccinea (strain BRFM310)</name>
    <name type="common">Pycnoporus coccineus</name>
    <dbReference type="NCBI Taxonomy" id="1353009"/>
    <lineage>
        <taxon>Eukaryota</taxon>
        <taxon>Fungi</taxon>
        <taxon>Dikarya</taxon>
        <taxon>Basidiomycota</taxon>
        <taxon>Agaricomycotina</taxon>
        <taxon>Agaricomycetes</taxon>
        <taxon>Polyporales</taxon>
        <taxon>Polyporaceae</taxon>
        <taxon>Trametes</taxon>
    </lineage>
</organism>
<dbReference type="Proteomes" id="UP000193067">
    <property type="component" value="Unassembled WGS sequence"/>
</dbReference>
<feature type="domain" description="DUF6533" evidence="2">
    <location>
        <begin position="22"/>
        <end position="64"/>
    </location>
</feature>
<keyword evidence="4" id="KW-1185">Reference proteome</keyword>
<dbReference type="STRING" id="1353009.A0A1Y2J4S7"/>
<reference evidence="3 4" key="1">
    <citation type="journal article" date="2015" name="Biotechnol. Biofuels">
        <title>Enhanced degradation of softwood versus hardwood by the white-rot fungus Pycnoporus coccineus.</title>
        <authorList>
            <person name="Couturier M."/>
            <person name="Navarro D."/>
            <person name="Chevret D."/>
            <person name="Henrissat B."/>
            <person name="Piumi F."/>
            <person name="Ruiz-Duenas F.J."/>
            <person name="Martinez A.T."/>
            <person name="Grigoriev I.V."/>
            <person name="Riley R."/>
            <person name="Lipzen A."/>
            <person name="Berrin J.G."/>
            <person name="Master E.R."/>
            <person name="Rosso M.N."/>
        </authorList>
    </citation>
    <scope>NUCLEOTIDE SEQUENCE [LARGE SCALE GENOMIC DNA]</scope>
    <source>
        <strain evidence="3 4">BRFM310</strain>
    </source>
</reference>
<feature type="transmembrane region" description="Helical" evidence="1">
    <location>
        <begin position="241"/>
        <end position="260"/>
    </location>
</feature>
<name>A0A1Y2J4S7_TRAC3</name>
<feature type="non-terminal residue" evidence="3">
    <location>
        <position position="345"/>
    </location>
</feature>
<gene>
    <name evidence="3" type="ORF">PYCCODRAFT_1430008</name>
</gene>